<dbReference type="Gene3D" id="1.10.287.1120">
    <property type="entry name" value="Bipartite methylase S protein"/>
    <property type="match status" value="1"/>
</dbReference>
<evidence type="ECO:0000313" key="6">
    <source>
        <dbReference type="EMBL" id="MCZ3371754.1"/>
    </source>
</evidence>
<dbReference type="InterPro" id="IPR044946">
    <property type="entry name" value="Restrct_endonuc_typeI_TRD_sf"/>
</dbReference>
<dbReference type="RefSeq" id="WP_052375991.1">
    <property type="nucleotide sequence ID" value="NZ_JAPVER010000020.1"/>
</dbReference>
<keyword evidence="5" id="KW-0540">Nuclease</keyword>
<dbReference type="GO" id="GO:0009307">
    <property type="term" value="P:DNA restriction-modification system"/>
    <property type="evidence" value="ECO:0007669"/>
    <property type="project" value="UniProtKB-KW"/>
</dbReference>
<organism evidence="5 7">
    <name type="scientific">Methanobacterium veterum</name>
    <dbReference type="NCBI Taxonomy" id="408577"/>
    <lineage>
        <taxon>Archaea</taxon>
        <taxon>Methanobacteriati</taxon>
        <taxon>Methanobacteriota</taxon>
        <taxon>Methanomada group</taxon>
        <taxon>Methanobacteria</taxon>
        <taxon>Methanobacteriales</taxon>
        <taxon>Methanobacteriaceae</taxon>
        <taxon>Methanobacterium</taxon>
    </lineage>
</organism>
<name>A0A9E5DJS1_9EURY</name>
<evidence type="ECO:0000313" key="5">
    <source>
        <dbReference type="EMBL" id="MCZ3366537.1"/>
    </source>
</evidence>
<dbReference type="PANTHER" id="PTHR30408:SF12">
    <property type="entry name" value="TYPE I RESTRICTION ENZYME MJAVIII SPECIFICITY SUBUNIT"/>
    <property type="match status" value="1"/>
</dbReference>
<dbReference type="PANTHER" id="PTHR30408">
    <property type="entry name" value="TYPE-1 RESTRICTION ENZYME ECOKI SPECIFICITY PROTEIN"/>
    <property type="match status" value="1"/>
</dbReference>
<dbReference type="SUPFAM" id="SSF116734">
    <property type="entry name" value="DNA methylase specificity domain"/>
    <property type="match status" value="2"/>
</dbReference>
<evidence type="ECO:0000256" key="3">
    <source>
        <dbReference type="ARBA" id="ARBA00023125"/>
    </source>
</evidence>
<accession>A0A9E5DJS1</accession>
<keyword evidence="5" id="KW-0255">Endonuclease</keyword>
<dbReference type="Proteomes" id="UP001068021">
    <property type="component" value="Unassembled WGS sequence"/>
</dbReference>
<keyword evidence="7" id="KW-1185">Reference proteome</keyword>
<reference evidence="5" key="1">
    <citation type="submission" date="2022-12" db="EMBL/GenBank/DDBJ databases">
        <title>Reclassification of two methanogenic archaea species isolated from the Kolyma lowland permafrost.</title>
        <authorList>
            <person name="Trubitsyn V.E."/>
            <person name="Rivkina E.M."/>
            <person name="Shcherbakova V.A."/>
        </authorList>
    </citation>
    <scope>NUCLEOTIDE SEQUENCE</scope>
    <source>
        <strain evidence="5">M2</strain>
        <strain evidence="6">MK4</strain>
    </source>
</reference>
<evidence type="ECO:0000256" key="2">
    <source>
        <dbReference type="ARBA" id="ARBA00022747"/>
    </source>
</evidence>
<feature type="domain" description="Type I restriction modification DNA specificity" evidence="4">
    <location>
        <begin position="12"/>
        <end position="183"/>
    </location>
</feature>
<keyword evidence="3" id="KW-0238">DNA-binding</keyword>
<dbReference type="Pfam" id="PF01420">
    <property type="entry name" value="Methylase_S"/>
    <property type="match status" value="2"/>
</dbReference>
<feature type="domain" description="Type I restriction modification DNA specificity" evidence="4">
    <location>
        <begin position="221"/>
        <end position="405"/>
    </location>
</feature>
<gene>
    <name evidence="6" type="ORF">O3H35_03825</name>
    <name evidence="5" type="ORF">O3H54_11660</name>
</gene>
<dbReference type="GO" id="GO:0004519">
    <property type="term" value="F:endonuclease activity"/>
    <property type="evidence" value="ECO:0007669"/>
    <property type="project" value="UniProtKB-KW"/>
</dbReference>
<dbReference type="AlphaFoldDB" id="A0A9E5DJS1"/>
<proteinExistence type="inferred from homology"/>
<dbReference type="InterPro" id="IPR052021">
    <property type="entry name" value="Type-I_RS_S_subunit"/>
</dbReference>
<keyword evidence="2" id="KW-0680">Restriction system</keyword>
<dbReference type="InterPro" id="IPR000055">
    <property type="entry name" value="Restrct_endonuc_typeI_TRD"/>
</dbReference>
<dbReference type="EMBL" id="JAPVER010000020">
    <property type="protein sequence ID" value="MCZ3366537.1"/>
    <property type="molecule type" value="Genomic_DNA"/>
</dbReference>
<comment type="caution">
    <text evidence="5">The sequence shown here is derived from an EMBL/GenBank/DDBJ whole genome shotgun (WGS) entry which is preliminary data.</text>
</comment>
<keyword evidence="5" id="KW-0378">Hydrolase</keyword>
<dbReference type="EMBL" id="JAPVES010000027">
    <property type="protein sequence ID" value="MCZ3371754.1"/>
    <property type="molecule type" value="Genomic_DNA"/>
</dbReference>
<evidence type="ECO:0000313" key="7">
    <source>
        <dbReference type="Proteomes" id="UP001068021"/>
    </source>
</evidence>
<protein>
    <submittedName>
        <fullName evidence="5">Restriction endonuclease subunit S</fullName>
    </submittedName>
</protein>
<sequence length="429" mass="48548">MECKTTTIGAIPVDWDLKRVKDIFDVKTGTTPSTKKQEYWEDGTITWITPADMSKLDGISIKDSNRKVTKKALKENNLNLIPKKSIILSTRAPVGYVALNIEESTFNQGCKGLVPKNPDTTDTLFYSYYLLSKNNRLQQLSGGSTFKELAKDTLMKFDLPVPSIHEQRKIAEILSVTDQAIQKSDEIITKTERFKKGIMQKLLTRGIGHNEYKSTKIGEIPVDWNLVSLMEIADNESDIVAGPFGSNLKVSDYTKEGVPIIRLQNIERNQFVNKDIKFTSQEKAKELKYHSFKAGDIVLAKLGDPIGKTCLVPSFLKEGLIVADVVRIRPSSKKANKIFIEYVLNSVAVSNQFKMETIGSTRPRVNLSQVRKLKIPLPRLNEQEKIGEILLNVDKKLEFENKRKLKFEKVKKGLMNDFLTGHKRVKLDT</sequence>
<evidence type="ECO:0000256" key="1">
    <source>
        <dbReference type="ARBA" id="ARBA00010923"/>
    </source>
</evidence>
<dbReference type="Proteomes" id="UP001074446">
    <property type="component" value="Unassembled WGS sequence"/>
</dbReference>
<dbReference type="GO" id="GO:0003677">
    <property type="term" value="F:DNA binding"/>
    <property type="evidence" value="ECO:0007669"/>
    <property type="project" value="UniProtKB-KW"/>
</dbReference>
<comment type="similarity">
    <text evidence="1">Belongs to the type-I restriction system S methylase family.</text>
</comment>
<dbReference type="Gene3D" id="3.90.220.20">
    <property type="entry name" value="DNA methylase specificity domains"/>
    <property type="match status" value="2"/>
</dbReference>
<evidence type="ECO:0000259" key="4">
    <source>
        <dbReference type="Pfam" id="PF01420"/>
    </source>
</evidence>